<dbReference type="GO" id="GO:0003725">
    <property type="term" value="F:double-stranded RNA binding"/>
    <property type="evidence" value="ECO:0007669"/>
    <property type="project" value="TreeGrafter"/>
</dbReference>
<evidence type="ECO:0000256" key="3">
    <source>
        <dbReference type="ARBA" id="ARBA00010183"/>
    </source>
</evidence>
<dbReference type="InterPro" id="IPR036389">
    <property type="entry name" value="RNase_III_sf"/>
</dbReference>
<comment type="catalytic activity">
    <reaction evidence="1 15">
        <text>Endonucleolytic cleavage to 5'-phosphomonoester.</text>
        <dbReference type="EC" id="3.1.26.3"/>
    </reaction>
</comment>
<dbReference type="GO" id="GO:0019843">
    <property type="term" value="F:rRNA binding"/>
    <property type="evidence" value="ECO:0007669"/>
    <property type="project" value="UniProtKB-KW"/>
</dbReference>
<dbReference type="NCBIfam" id="TIGR02191">
    <property type="entry name" value="RNaseIII"/>
    <property type="match status" value="1"/>
</dbReference>
<dbReference type="CDD" id="cd00593">
    <property type="entry name" value="RIBOc"/>
    <property type="match status" value="1"/>
</dbReference>
<protein>
    <recommendedName>
        <fullName evidence="15">Ribonuclease 3</fullName>
        <ecNumber evidence="15">3.1.26.3</ecNumber>
    </recommendedName>
    <alternativeName>
        <fullName evidence="15">Ribonuclease III</fullName>
        <shortName evidence="15">RNase III</shortName>
    </alternativeName>
</protein>
<reference evidence="19 20" key="1">
    <citation type="submission" date="2019-03" db="EMBL/GenBank/DDBJ databases">
        <title>Metabolic potential of uncultured bacteria and archaea associated with petroleum seepage in deep-sea sediments.</title>
        <authorList>
            <person name="Dong X."/>
            <person name="Hubert C."/>
        </authorList>
    </citation>
    <scope>NUCLEOTIDE SEQUENCE [LARGE SCALE GENOMIC DNA]</scope>
    <source>
        <strain evidence="19">E44_bin18</strain>
    </source>
</reference>
<dbReference type="Gene3D" id="3.30.160.20">
    <property type="match status" value="1"/>
</dbReference>
<dbReference type="InterPro" id="IPR000999">
    <property type="entry name" value="RNase_III_dom"/>
</dbReference>
<keyword evidence="14 15" id="KW-0694">RNA-binding</keyword>
<dbReference type="PANTHER" id="PTHR11207:SF0">
    <property type="entry name" value="RIBONUCLEASE 3"/>
    <property type="match status" value="1"/>
</dbReference>
<dbReference type="Proteomes" id="UP000315525">
    <property type="component" value="Unassembled WGS sequence"/>
</dbReference>
<dbReference type="EMBL" id="SOJN01000123">
    <property type="protein sequence ID" value="TET44465.1"/>
    <property type="molecule type" value="Genomic_DNA"/>
</dbReference>
<evidence type="ECO:0000256" key="16">
    <source>
        <dbReference type="SAM" id="MobiDB-lite"/>
    </source>
</evidence>
<evidence type="ECO:0000256" key="4">
    <source>
        <dbReference type="ARBA" id="ARBA00011738"/>
    </source>
</evidence>
<comment type="cofactor">
    <cofactor evidence="15">
        <name>Mg(2+)</name>
        <dbReference type="ChEBI" id="CHEBI:18420"/>
    </cofactor>
</comment>
<accession>A0A523UPT1</accession>
<dbReference type="InterPro" id="IPR014720">
    <property type="entry name" value="dsRBD_dom"/>
</dbReference>
<evidence type="ECO:0000256" key="12">
    <source>
        <dbReference type="ARBA" id="ARBA00022801"/>
    </source>
</evidence>
<dbReference type="GO" id="GO:0008033">
    <property type="term" value="P:tRNA processing"/>
    <property type="evidence" value="ECO:0007669"/>
    <property type="project" value="UniProtKB-KW"/>
</dbReference>
<dbReference type="PROSITE" id="PS50137">
    <property type="entry name" value="DS_RBD"/>
    <property type="match status" value="1"/>
</dbReference>
<evidence type="ECO:0000256" key="2">
    <source>
        <dbReference type="ARBA" id="ARBA00004496"/>
    </source>
</evidence>
<dbReference type="InterPro" id="IPR011907">
    <property type="entry name" value="RNase_III"/>
</dbReference>
<dbReference type="GO" id="GO:0010468">
    <property type="term" value="P:regulation of gene expression"/>
    <property type="evidence" value="ECO:0007669"/>
    <property type="project" value="TreeGrafter"/>
</dbReference>
<feature type="active site" evidence="15">
    <location>
        <position position="170"/>
    </location>
</feature>
<dbReference type="FunFam" id="3.30.160.20:FF:000003">
    <property type="entry name" value="Ribonuclease 3"/>
    <property type="match status" value="1"/>
</dbReference>
<keyword evidence="6 15" id="KW-0698">rRNA processing</keyword>
<keyword evidence="5 15" id="KW-0963">Cytoplasm</keyword>
<dbReference type="AlphaFoldDB" id="A0A523UPT1"/>
<evidence type="ECO:0000259" key="17">
    <source>
        <dbReference type="PROSITE" id="PS50137"/>
    </source>
</evidence>
<dbReference type="GO" id="GO:0005737">
    <property type="term" value="C:cytoplasm"/>
    <property type="evidence" value="ECO:0007669"/>
    <property type="project" value="UniProtKB-SubCell"/>
</dbReference>
<evidence type="ECO:0000256" key="9">
    <source>
        <dbReference type="ARBA" id="ARBA00022722"/>
    </source>
</evidence>
<dbReference type="GO" id="GO:0006364">
    <property type="term" value="P:rRNA processing"/>
    <property type="evidence" value="ECO:0007669"/>
    <property type="project" value="UniProtKB-UniRule"/>
</dbReference>
<keyword evidence="13 15" id="KW-0460">Magnesium</keyword>
<evidence type="ECO:0000259" key="18">
    <source>
        <dbReference type="PROSITE" id="PS50142"/>
    </source>
</evidence>
<comment type="subcellular location">
    <subcellularLocation>
        <location evidence="2 15">Cytoplasm</location>
    </subcellularLocation>
</comment>
<evidence type="ECO:0000256" key="8">
    <source>
        <dbReference type="ARBA" id="ARBA00022694"/>
    </source>
</evidence>
<feature type="domain" description="DRBM" evidence="17">
    <location>
        <begin position="205"/>
        <end position="274"/>
    </location>
</feature>
<comment type="similarity">
    <text evidence="3">Belongs to the ribonuclease III family.</text>
</comment>
<dbReference type="PANTHER" id="PTHR11207">
    <property type="entry name" value="RIBONUCLEASE III"/>
    <property type="match status" value="1"/>
</dbReference>
<comment type="caution">
    <text evidence="19">The sequence shown here is derived from an EMBL/GenBank/DDBJ whole genome shotgun (WGS) entry which is preliminary data.</text>
</comment>
<dbReference type="GO" id="GO:0006397">
    <property type="term" value="P:mRNA processing"/>
    <property type="evidence" value="ECO:0007669"/>
    <property type="project" value="UniProtKB-UniRule"/>
</dbReference>
<dbReference type="HAMAP" id="MF_00104">
    <property type="entry name" value="RNase_III"/>
    <property type="match status" value="1"/>
</dbReference>
<keyword evidence="11 15" id="KW-0255">Endonuclease</keyword>
<evidence type="ECO:0000256" key="11">
    <source>
        <dbReference type="ARBA" id="ARBA00022759"/>
    </source>
</evidence>
<feature type="binding site" evidence="15">
    <location>
        <position position="94"/>
    </location>
    <ligand>
        <name>Mg(2+)</name>
        <dbReference type="ChEBI" id="CHEBI:18420"/>
    </ligand>
</feature>
<comment type="subunit">
    <text evidence="4 15">Homodimer.</text>
</comment>
<evidence type="ECO:0000256" key="13">
    <source>
        <dbReference type="ARBA" id="ARBA00022842"/>
    </source>
</evidence>
<dbReference type="Gene3D" id="1.10.1520.10">
    <property type="entry name" value="Ribonuclease III domain"/>
    <property type="match status" value="1"/>
</dbReference>
<proteinExistence type="inferred from homology"/>
<feature type="binding site" evidence="15">
    <location>
        <position position="167"/>
    </location>
    <ligand>
        <name>Mg(2+)</name>
        <dbReference type="ChEBI" id="CHEBI:18420"/>
    </ligand>
</feature>
<evidence type="ECO:0000313" key="19">
    <source>
        <dbReference type="EMBL" id="TET44465.1"/>
    </source>
</evidence>
<dbReference type="Pfam" id="PF14622">
    <property type="entry name" value="Ribonucleas_3_3"/>
    <property type="match status" value="1"/>
</dbReference>
<name>A0A523UPT1_UNCT6</name>
<evidence type="ECO:0000256" key="1">
    <source>
        <dbReference type="ARBA" id="ARBA00000109"/>
    </source>
</evidence>
<sequence>MRSGLCAQGSEKLKGQYRYVEFLWVRRSQRFHSPQSHRRLSMKPESKRKVVTPERLDSLREFQERMAIYFVDPSLLDMALTHSSHSSLSNERLEFLGDSIVDMVVGEYVYKRKARASEGEMTDWRSDLVREVALAEAARGIDLGSYLQLGEGELKSGGAGKASILGDAYEALIAAIYLEEGLEEAREFIYDTLIGREKSIPKKKNYKSLLQEATTRKGRRNPTYRVVYEEGPDHRKTFTVEALVDGEVAGTGHGKSKKIAEQRAARNAIGKLKMGNEMVPSGGDEPGKRSSAKTPKEREGD</sequence>
<gene>
    <name evidence="15 19" type="primary">rnc</name>
    <name evidence="19" type="ORF">E3J62_10145</name>
</gene>
<dbReference type="CDD" id="cd10845">
    <property type="entry name" value="DSRM_RNAse_III_family"/>
    <property type="match status" value="1"/>
</dbReference>
<evidence type="ECO:0000256" key="15">
    <source>
        <dbReference type="HAMAP-Rule" id="MF_00104"/>
    </source>
</evidence>
<dbReference type="GO" id="GO:0004525">
    <property type="term" value="F:ribonuclease III activity"/>
    <property type="evidence" value="ECO:0007669"/>
    <property type="project" value="UniProtKB-UniRule"/>
</dbReference>
<evidence type="ECO:0000256" key="5">
    <source>
        <dbReference type="ARBA" id="ARBA00022490"/>
    </source>
</evidence>
<dbReference type="PROSITE" id="PS50142">
    <property type="entry name" value="RNASE_3_2"/>
    <property type="match status" value="1"/>
</dbReference>
<keyword evidence="15" id="KW-0699">rRNA-binding</keyword>
<evidence type="ECO:0000256" key="6">
    <source>
        <dbReference type="ARBA" id="ARBA00022552"/>
    </source>
</evidence>
<evidence type="ECO:0000256" key="14">
    <source>
        <dbReference type="ARBA" id="ARBA00022884"/>
    </source>
</evidence>
<evidence type="ECO:0000256" key="7">
    <source>
        <dbReference type="ARBA" id="ARBA00022664"/>
    </source>
</evidence>
<keyword evidence="12 15" id="KW-0378">Hydrolase</keyword>
<keyword evidence="10 15" id="KW-0479">Metal-binding</keyword>
<dbReference type="Pfam" id="PF00035">
    <property type="entry name" value="dsrm"/>
    <property type="match status" value="1"/>
</dbReference>
<dbReference type="SUPFAM" id="SSF69065">
    <property type="entry name" value="RNase III domain-like"/>
    <property type="match status" value="1"/>
</dbReference>
<dbReference type="SMART" id="SM00358">
    <property type="entry name" value="DSRM"/>
    <property type="match status" value="1"/>
</dbReference>
<keyword evidence="7 15" id="KW-0507">mRNA processing</keyword>
<dbReference type="EC" id="3.1.26.3" evidence="15"/>
<dbReference type="GO" id="GO:0046872">
    <property type="term" value="F:metal ion binding"/>
    <property type="evidence" value="ECO:0007669"/>
    <property type="project" value="UniProtKB-KW"/>
</dbReference>
<evidence type="ECO:0000256" key="10">
    <source>
        <dbReference type="ARBA" id="ARBA00022723"/>
    </source>
</evidence>
<dbReference type="FunFam" id="1.10.1520.10:FF:000001">
    <property type="entry name" value="Ribonuclease 3"/>
    <property type="match status" value="1"/>
</dbReference>
<dbReference type="SMART" id="SM00535">
    <property type="entry name" value="RIBOc"/>
    <property type="match status" value="1"/>
</dbReference>
<dbReference type="GO" id="GO:0042802">
    <property type="term" value="F:identical protein binding"/>
    <property type="evidence" value="ECO:0007669"/>
    <property type="project" value="UniProtKB-ARBA"/>
</dbReference>
<feature type="binding site" evidence="15">
    <location>
        <position position="170"/>
    </location>
    <ligand>
        <name>Mg(2+)</name>
        <dbReference type="ChEBI" id="CHEBI:18420"/>
    </ligand>
</feature>
<organism evidence="19 20">
    <name type="scientific">candidate division TA06 bacterium</name>
    <dbReference type="NCBI Taxonomy" id="2250710"/>
    <lineage>
        <taxon>Bacteria</taxon>
        <taxon>Bacteria division TA06</taxon>
    </lineage>
</organism>
<feature type="active site" evidence="15">
    <location>
        <position position="98"/>
    </location>
</feature>
<comment type="function">
    <text evidence="15">Digests double-stranded RNA. Involved in the processing of primary rRNA transcript to yield the immediate precursors to the large and small rRNAs (23S and 16S). Processes some mRNAs, and tRNAs when they are encoded in the rRNA operon. Processes pre-crRNA and tracrRNA of type II CRISPR loci if present in the organism.</text>
</comment>
<dbReference type="PROSITE" id="PS00517">
    <property type="entry name" value="RNASE_3_1"/>
    <property type="match status" value="1"/>
</dbReference>
<keyword evidence="9 15" id="KW-0540">Nuclease</keyword>
<dbReference type="SUPFAM" id="SSF54768">
    <property type="entry name" value="dsRNA-binding domain-like"/>
    <property type="match status" value="1"/>
</dbReference>
<feature type="domain" description="RNase III" evidence="18">
    <location>
        <begin position="59"/>
        <end position="181"/>
    </location>
</feature>
<evidence type="ECO:0000313" key="20">
    <source>
        <dbReference type="Proteomes" id="UP000315525"/>
    </source>
</evidence>
<keyword evidence="8 15" id="KW-0819">tRNA processing</keyword>
<feature type="region of interest" description="Disordered" evidence="16">
    <location>
        <begin position="267"/>
        <end position="301"/>
    </location>
</feature>